<protein>
    <recommendedName>
        <fullName evidence="9">Sugar phosphate transporter domain-containing protein</fullName>
    </recommendedName>
</protein>
<feature type="transmembrane region" description="Helical" evidence="7">
    <location>
        <begin position="206"/>
        <end position="225"/>
    </location>
</feature>
<reference evidence="8" key="1">
    <citation type="submission" date="2021-01" db="EMBL/GenBank/DDBJ databases">
        <authorList>
            <person name="Corre E."/>
            <person name="Pelletier E."/>
            <person name="Niang G."/>
            <person name="Scheremetjew M."/>
            <person name="Finn R."/>
            <person name="Kale V."/>
            <person name="Holt S."/>
            <person name="Cochrane G."/>
            <person name="Meng A."/>
            <person name="Brown T."/>
            <person name="Cohen L."/>
        </authorList>
    </citation>
    <scope>NUCLEOTIDE SEQUENCE</scope>
    <source>
        <strain evidence="8">SM1012Den-03</strain>
    </source>
</reference>
<feature type="transmembrane region" description="Helical" evidence="7">
    <location>
        <begin position="156"/>
        <end position="174"/>
    </location>
</feature>
<sequence length="407" mass="44294">MASSNVPSKGSPATSTLPFVLLFFISMVFHELALESINVVYSQPPYSFQYLTSSITLFQFGFCVILPATLSMTCAGGDVISNFPREWKQFFVYVKLSAVVYGATALATMSLAYSGVTYVTKVVFKSAKLIPTMIVGVIMDARAIKAGNKNVKRKHYSVWDYGSALLLCVGAAGFCMSPKSDDDTSSNIMEDTKSDEMMESVTNTQGPHWIGMSLLIGSVFCDAFVPNLSEQLMQQGTMGRTKAINRKDSGDEDDDEEVEMKSLLSSNNADTNNSHYEHSQSQTQKKEGLSSASLMVNTNSIGFMLLFLSTVISSQLVPIVTFMAMHPHFLMLHLVVGCGLGTAVLAYTELIKRSGPAFAVAVATLRKVATVILSYMIFPKAMTMTHFASSCLVLAGIVVGFIGKRRR</sequence>
<feature type="transmembrane region" description="Helical" evidence="7">
    <location>
        <begin position="50"/>
        <end position="70"/>
    </location>
</feature>
<dbReference type="Pfam" id="PF08449">
    <property type="entry name" value="UAA"/>
    <property type="match status" value="2"/>
</dbReference>
<dbReference type="PANTHER" id="PTHR10778">
    <property type="entry name" value="SOLUTE CARRIER FAMILY 35 MEMBER B"/>
    <property type="match status" value="1"/>
</dbReference>
<feature type="transmembrane region" description="Helical" evidence="7">
    <location>
        <begin position="384"/>
        <end position="403"/>
    </location>
</feature>
<dbReference type="EMBL" id="HBGZ01003402">
    <property type="protein sequence ID" value="CAD9576562.1"/>
    <property type="molecule type" value="Transcribed_RNA"/>
</dbReference>
<feature type="transmembrane region" description="Helical" evidence="7">
    <location>
        <begin position="357"/>
        <end position="378"/>
    </location>
</feature>
<evidence type="ECO:0008006" key="9">
    <source>
        <dbReference type="Google" id="ProtNLM"/>
    </source>
</evidence>
<evidence type="ECO:0000256" key="7">
    <source>
        <dbReference type="SAM" id="Phobius"/>
    </source>
</evidence>
<feature type="transmembrane region" description="Helical" evidence="7">
    <location>
        <begin position="126"/>
        <end position="144"/>
    </location>
</feature>
<feature type="region of interest" description="Disordered" evidence="6">
    <location>
        <begin position="235"/>
        <end position="287"/>
    </location>
</feature>
<proteinExistence type="predicted"/>
<name>A0A7S2P418_9STRA</name>
<dbReference type="AlphaFoldDB" id="A0A7S2P418"/>
<dbReference type="GO" id="GO:0005789">
    <property type="term" value="C:endoplasmic reticulum membrane"/>
    <property type="evidence" value="ECO:0007669"/>
    <property type="project" value="TreeGrafter"/>
</dbReference>
<evidence type="ECO:0000256" key="4">
    <source>
        <dbReference type="ARBA" id="ARBA00022989"/>
    </source>
</evidence>
<evidence type="ECO:0000256" key="6">
    <source>
        <dbReference type="SAM" id="MobiDB-lite"/>
    </source>
</evidence>
<feature type="compositionally biased region" description="Polar residues" evidence="6">
    <location>
        <begin position="263"/>
        <end position="283"/>
    </location>
</feature>
<dbReference type="GO" id="GO:0000139">
    <property type="term" value="C:Golgi membrane"/>
    <property type="evidence" value="ECO:0007669"/>
    <property type="project" value="TreeGrafter"/>
</dbReference>
<dbReference type="SUPFAM" id="SSF103481">
    <property type="entry name" value="Multidrug resistance efflux transporter EmrE"/>
    <property type="match status" value="1"/>
</dbReference>
<evidence type="ECO:0000256" key="1">
    <source>
        <dbReference type="ARBA" id="ARBA00004141"/>
    </source>
</evidence>
<evidence type="ECO:0000256" key="3">
    <source>
        <dbReference type="ARBA" id="ARBA00022692"/>
    </source>
</evidence>
<keyword evidence="2" id="KW-0813">Transport</keyword>
<keyword evidence="4 7" id="KW-1133">Transmembrane helix</keyword>
<feature type="transmembrane region" description="Helical" evidence="7">
    <location>
        <begin position="90"/>
        <end position="114"/>
    </location>
</feature>
<dbReference type="InterPro" id="IPR013657">
    <property type="entry name" value="SCL35B1-4/HUT1"/>
</dbReference>
<evidence type="ECO:0000256" key="5">
    <source>
        <dbReference type="ARBA" id="ARBA00023136"/>
    </source>
</evidence>
<gene>
    <name evidence="8" type="ORF">SMAR0320_LOCUS2301</name>
</gene>
<evidence type="ECO:0000256" key="2">
    <source>
        <dbReference type="ARBA" id="ARBA00022448"/>
    </source>
</evidence>
<dbReference type="GO" id="GO:0046964">
    <property type="term" value="F:3'-phosphoadenosine 5'-phosphosulfate transmembrane transporter activity"/>
    <property type="evidence" value="ECO:0007669"/>
    <property type="project" value="TreeGrafter"/>
</dbReference>
<feature type="transmembrane region" description="Helical" evidence="7">
    <location>
        <begin position="303"/>
        <end position="324"/>
    </location>
</feature>
<keyword evidence="5 7" id="KW-0472">Membrane</keyword>
<dbReference type="InterPro" id="IPR037185">
    <property type="entry name" value="EmrE-like"/>
</dbReference>
<evidence type="ECO:0000313" key="8">
    <source>
        <dbReference type="EMBL" id="CAD9576562.1"/>
    </source>
</evidence>
<organism evidence="8">
    <name type="scientific">Skeletonema marinoi</name>
    <dbReference type="NCBI Taxonomy" id="267567"/>
    <lineage>
        <taxon>Eukaryota</taxon>
        <taxon>Sar</taxon>
        <taxon>Stramenopiles</taxon>
        <taxon>Ochrophyta</taxon>
        <taxon>Bacillariophyta</taxon>
        <taxon>Coscinodiscophyceae</taxon>
        <taxon>Thalassiosirophycidae</taxon>
        <taxon>Thalassiosirales</taxon>
        <taxon>Skeletonemataceae</taxon>
        <taxon>Skeletonema</taxon>
        <taxon>Skeletonema marinoi-dohrnii complex</taxon>
    </lineage>
</organism>
<feature type="transmembrane region" description="Helical" evidence="7">
    <location>
        <begin position="12"/>
        <end position="30"/>
    </location>
</feature>
<accession>A0A7S2P418</accession>
<comment type="subcellular location">
    <subcellularLocation>
        <location evidence="1">Membrane</location>
        <topology evidence="1">Multi-pass membrane protein</topology>
    </subcellularLocation>
</comment>
<dbReference type="PANTHER" id="PTHR10778:SF8">
    <property type="entry name" value="ADENOSINE 3'-PHOSPHO 5'-PHOSPHOSULFATE TRANSPORTER 2"/>
    <property type="match status" value="1"/>
</dbReference>
<feature type="transmembrane region" description="Helical" evidence="7">
    <location>
        <begin position="330"/>
        <end position="350"/>
    </location>
</feature>
<keyword evidence="3 7" id="KW-0812">Transmembrane</keyword>